<comment type="subcellular location">
    <subcellularLocation>
        <location evidence="1 9">Cell membrane</location>
        <topology evidence="1 9">Single-pass membrane protein</topology>
    </subcellularLocation>
</comment>
<evidence type="ECO:0000256" key="3">
    <source>
        <dbReference type="ARBA" id="ARBA00022475"/>
    </source>
</evidence>
<name>A0A371RL88_9PROT</name>
<evidence type="ECO:0000313" key="11">
    <source>
        <dbReference type="EMBL" id="RFB06191.1"/>
    </source>
</evidence>
<keyword evidence="2 9" id="KW-0813">Transport</keyword>
<evidence type="ECO:0000256" key="8">
    <source>
        <dbReference type="ARBA" id="ARBA00023136"/>
    </source>
</evidence>
<evidence type="ECO:0000256" key="6">
    <source>
        <dbReference type="ARBA" id="ARBA00022989"/>
    </source>
</evidence>
<dbReference type="RefSeq" id="WP_116392824.1">
    <property type="nucleotide sequence ID" value="NZ_QUQO01000001.1"/>
</dbReference>
<organism evidence="11 12">
    <name type="scientific">Parvularcula marina</name>
    <dbReference type="NCBI Taxonomy" id="2292771"/>
    <lineage>
        <taxon>Bacteria</taxon>
        <taxon>Pseudomonadati</taxon>
        <taxon>Pseudomonadota</taxon>
        <taxon>Alphaproteobacteria</taxon>
        <taxon>Parvularculales</taxon>
        <taxon>Parvularculaceae</taxon>
        <taxon>Parvularcula</taxon>
    </lineage>
</organism>
<dbReference type="GO" id="GO:0033281">
    <property type="term" value="C:TAT protein transport complex"/>
    <property type="evidence" value="ECO:0007669"/>
    <property type="project" value="UniProtKB-UniRule"/>
</dbReference>
<comment type="caution">
    <text evidence="11">The sequence shown here is derived from an EMBL/GenBank/DDBJ whole genome shotgun (WGS) entry which is preliminary data.</text>
</comment>
<gene>
    <name evidence="9 11" type="primary">tatA</name>
    <name evidence="11" type="ORF">DX908_13500</name>
</gene>
<comment type="subunit">
    <text evidence="9">The Tat system comprises two distinct complexes: a TatABC complex, containing multiple copies of TatA, TatB and TatC subunits, and a separate TatA complex, containing only TatA subunits. Substrates initially bind to the TatABC complex, which probably triggers association of the separate TatA complex to form the active translocon.</text>
</comment>
<keyword evidence="8 9" id="KW-0472">Membrane</keyword>
<evidence type="ECO:0000256" key="10">
    <source>
        <dbReference type="SAM" id="MobiDB-lite"/>
    </source>
</evidence>
<evidence type="ECO:0000256" key="7">
    <source>
        <dbReference type="ARBA" id="ARBA00023010"/>
    </source>
</evidence>
<keyword evidence="3 9" id="KW-1003">Cell membrane</keyword>
<proteinExistence type="inferred from homology"/>
<dbReference type="Proteomes" id="UP000264589">
    <property type="component" value="Unassembled WGS sequence"/>
</dbReference>
<dbReference type="GO" id="GO:0008320">
    <property type="term" value="F:protein transmembrane transporter activity"/>
    <property type="evidence" value="ECO:0007669"/>
    <property type="project" value="UniProtKB-UniRule"/>
</dbReference>
<keyword evidence="12" id="KW-1185">Reference proteome</keyword>
<comment type="function">
    <text evidence="9">Part of the twin-arginine translocation (Tat) system that transports large folded proteins containing a characteristic twin-arginine motif in their signal peptide across membranes. TatA could form the protein-conducting channel of the Tat system.</text>
</comment>
<feature type="region of interest" description="Disordered" evidence="10">
    <location>
        <begin position="42"/>
        <end position="77"/>
    </location>
</feature>
<accession>A0A371RL88</accession>
<protein>
    <recommendedName>
        <fullName evidence="9">Sec-independent protein translocase protein TatA</fullName>
    </recommendedName>
</protein>
<dbReference type="NCBIfam" id="TIGR01411">
    <property type="entry name" value="tatAE"/>
    <property type="match status" value="1"/>
</dbReference>
<evidence type="ECO:0000313" key="12">
    <source>
        <dbReference type="Proteomes" id="UP000264589"/>
    </source>
</evidence>
<dbReference type="InterPro" id="IPR006312">
    <property type="entry name" value="TatA/E"/>
</dbReference>
<evidence type="ECO:0000256" key="2">
    <source>
        <dbReference type="ARBA" id="ARBA00022448"/>
    </source>
</evidence>
<keyword evidence="5 9" id="KW-0653">Protein transport</keyword>
<dbReference type="PANTHER" id="PTHR42982">
    <property type="entry name" value="SEC-INDEPENDENT PROTEIN TRANSLOCASE PROTEIN TATA"/>
    <property type="match status" value="1"/>
</dbReference>
<dbReference type="GO" id="GO:0043953">
    <property type="term" value="P:protein transport by the Tat complex"/>
    <property type="evidence" value="ECO:0007669"/>
    <property type="project" value="UniProtKB-UniRule"/>
</dbReference>
<evidence type="ECO:0000256" key="5">
    <source>
        <dbReference type="ARBA" id="ARBA00022927"/>
    </source>
</evidence>
<dbReference type="InterPro" id="IPR003369">
    <property type="entry name" value="TatA/B/E"/>
</dbReference>
<evidence type="ECO:0000256" key="1">
    <source>
        <dbReference type="ARBA" id="ARBA00004162"/>
    </source>
</evidence>
<dbReference type="PANTHER" id="PTHR42982:SF1">
    <property type="entry name" value="SEC-INDEPENDENT PROTEIN TRANSLOCASE PROTEIN TATA"/>
    <property type="match status" value="1"/>
</dbReference>
<sequence>MAVGWQQLLIVLVIVLVLFGGRGRISSIMGDMAKGIRSFKKGLNDDEDEKGAKGDANIAHETPPTSPASESSEKTKA</sequence>
<keyword evidence="4 9" id="KW-0812">Transmembrane</keyword>
<feature type="compositionally biased region" description="Low complexity" evidence="10">
    <location>
        <begin position="61"/>
        <end position="70"/>
    </location>
</feature>
<evidence type="ECO:0000256" key="9">
    <source>
        <dbReference type="HAMAP-Rule" id="MF_00236"/>
    </source>
</evidence>
<dbReference type="AlphaFoldDB" id="A0A371RL88"/>
<dbReference type="OrthoDB" id="7161179at2"/>
<dbReference type="EMBL" id="QUQO01000001">
    <property type="protein sequence ID" value="RFB06191.1"/>
    <property type="molecule type" value="Genomic_DNA"/>
</dbReference>
<keyword evidence="6 9" id="KW-1133">Transmembrane helix</keyword>
<reference evidence="11 12" key="1">
    <citation type="submission" date="2018-08" db="EMBL/GenBank/DDBJ databases">
        <title>Parvularcula sp. SM1705, isolated from surface water of the South Sea China.</title>
        <authorList>
            <person name="Sun L."/>
        </authorList>
    </citation>
    <scope>NUCLEOTIDE SEQUENCE [LARGE SCALE GENOMIC DNA]</scope>
    <source>
        <strain evidence="11 12">SM1705</strain>
    </source>
</reference>
<dbReference type="Gene3D" id="1.20.5.3310">
    <property type="match status" value="1"/>
</dbReference>
<dbReference type="InParanoid" id="A0A371RL88"/>
<evidence type="ECO:0000256" key="4">
    <source>
        <dbReference type="ARBA" id="ARBA00022692"/>
    </source>
</evidence>
<keyword evidence="7 9" id="KW-0811">Translocation</keyword>
<comment type="similarity">
    <text evidence="9">Belongs to the TatA/E family.</text>
</comment>
<dbReference type="Pfam" id="PF02416">
    <property type="entry name" value="TatA_B_E"/>
    <property type="match status" value="1"/>
</dbReference>
<dbReference type="HAMAP" id="MF_00236">
    <property type="entry name" value="TatA_E"/>
    <property type="match status" value="1"/>
</dbReference>